<evidence type="ECO:0000256" key="1">
    <source>
        <dbReference type="SAM" id="MobiDB-lite"/>
    </source>
</evidence>
<accession>A0ABR3JLC1</accession>
<gene>
    <name evidence="4" type="ORF">HGRIS_002717</name>
</gene>
<keyword evidence="2" id="KW-1133">Transmembrane helix</keyword>
<keyword evidence="5" id="KW-1185">Reference proteome</keyword>
<feature type="transmembrane region" description="Helical" evidence="2">
    <location>
        <begin position="12"/>
        <end position="35"/>
    </location>
</feature>
<evidence type="ECO:0000313" key="5">
    <source>
        <dbReference type="Proteomes" id="UP001556367"/>
    </source>
</evidence>
<evidence type="ECO:0000313" key="4">
    <source>
        <dbReference type="EMBL" id="KAL0956579.1"/>
    </source>
</evidence>
<keyword evidence="2" id="KW-0812">Transmembrane</keyword>
<feature type="region of interest" description="Disordered" evidence="1">
    <location>
        <begin position="344"/>
        <end position="386"/>
    </location>
</feature>
<feature type="region of interest" description="Disordered" evidence="1">
    <location>
        <begin position="255"/>
        <end position="276"/>
    </location>
</feature>
<feature type="transmembrane region" description="Helical" evidence="2">
    <location>
        <begin position="157"/>
        <end position="179"/>
    </location>
</feature>
<dbReference type="InterPro" id="IPR045339">
    <property type="entry name" value="DUF6534"/>
</dbReference>
<feature type="transmembrane region" description="Helical" evidence="2">
    <location>
        <begin position="228"/>
        <end position="246"/>
    </location>
</feature>
<dbReference type="Pfam" id="PF20152">
    <property type="entry name" value="DUF6534"/>
    <property type="match status" value="1"/>
</dbReference>
<feature type="transmembrane region" description="Helical" evidence="2">
    <location>
        <begin position="47"/>
        <end position="70"/>
    </location>
</feature>
<proteinExistence type="predicted"/>
<dbReference type="EMBL" id="JASNQZ010000006">
    <property type="protein sequence ID" value="KAL0956579.1"/>
    <property type="molecule type" value="Genomic_DNA"/>
</dbReference>
<organism evidence="4 5">
    <name type="scientific">Hohenbuehelia grisea</name>
    <dbReference type="NCBI Taxonomy" id="104357"/>
    <lineage>
        <taxon>Eukaryota</taxon>
        <taxon>Fungi</taxon>
        <taxon>Dikarya</taxon>
        <taxon>Basidiomycota</taxon>
        <taxon>Agaricomycotina</taxon>
        <taxon>Agaricomycetes</taxon>
        <taxon>Agaricomycetidae</taxon>
        <taxon>Agaricales</taxon>
        <taxon>Pleurotineae</taxon>
        <taxon>Pleurotaceae</taxon>
        <taxon>Hohenbuehelia</taxon>
    </lineage>
</organism>
<name>A0ABR3JLC1_9AGAR</name>
<keyword evidence="2" id="KW-0472">Membrane</keyword>
<comment type="caution">
    <text evidence="4">The sequence shown here is derived from an EMBL/GenBank/DDBJ whole genome shotgun (WGS) entry which is preliminary data.</text>
</comment>
<sequence length="386" mass="42632">MVSSSFSDRFGTLLIGSYANTFLLALEVVMVCVYFKYYSNDRLLVKITVCAQLFVDVIASLGNAAGVYLYTVSHWGDINYANTQNIPFTIYLATTSVSAIIVQTFLIIRYYRLTSHKIVTVWLTMVTLGGFLGGISSAIIIAKYPDYLERSKVRHAAIIWLSCSAASDVCIASALVWHFSRFGSKFASTTSLLRSLIRMAIHTGLMTSAVAILVLILYLSNVQSNRCVAAGFCLGRVYALTMLYNLNMRKRIRASSTVNPSTSHQSTHGTSFTKNNTLGGIRVQQTSLVCSDNYRETAIPTARRPRRFSFRPMTFTPASESGSRPTIDIPLHDTARRSIEITTSPSPHDIEVGLGFETGQLTPPAERSSTEGSVKYPPQCYDPKEK</sequence>
<protein>
    <recommendedName>
        <fullName evidence="3">DUF6534 domain-containing protein</fullName>
    </recommendedName>
</protein>
<dbReference type="PANTHER" id="PTHR40465:SF1">
    <property type="entry name" value="DUF6534 DOMAIN-CONTAINING PROTEIN"/>
    <property type="match status" value="1"/>
</dbReference>
<evidence type="ECO:0000256" key="2">
    <source>
        <dbReference type="SAM" id="Phobius"/>
    </source>
</evidence>
<reference evidence="5" key="1">
    <citation type="submission" date="2024-06" db="EMBL/GenBank/DDBJ databases">
        <title>Multi-omics analyses provide insights into the biosynthesis of the anticancer antibiotic pleurotin in Hohenbuehelia grisea.</title>
        <authorList>
            <person name="Weaver J.A."/>
            <person name="Alberti F."/>
        </authorList>
    </citation>
    <scope>NUCLEOTIDE SEQUENCE [LARGE SCALE GENOMIC DNA]</scope>
    <source>
        <strain evidence="5">T-177</strain>
    </source>
</reference>
<evidence type="ECO:0000259" key="3">
    <source>
        <dbReference type="Pfam" id="PF20152"/>
    </source>
</evidence>
<dbReference type="Proteomes" id="UP001556367">
    <property type="component" value="Unassembled WGS sequence"/>
</dbReference>
<feature type="transmembrane region" description="Helical" evidence="2">
    <location>
        <begin position="90"/>
        <end position="111"/>
    </location>
</feature>
<dbReference type="PANTHER" id="PTHR40465">
    <property type="entry name" value="CHROMOSOME 1, WHOLE GENOME SHOTGUN SEQUENCE"/>
    <property type="match status" value="1"/>
</dbReference>
<feature type="domain" description="DUF6534" evidence="3">
    <location>
        <begin position="164"/>
        <end position="251"/>
    </location>
</feature>
<feature type="transmembrane region" description="Helical" evidence="2">
    <location>
        <begin position="200"/>
        <end position="222"/>
    </location>
</feature>
<feature type="transmembrane region" description="Helical" evidence="2">
    <location>
        <begin position="118"/>
        <end position="142"/>
    </location>
</feature>